<dbReference type="Gene3D" id="3.90.1170.10">
    <property type="entry name" value="Ribosomal protein L10e/L16"/>
    <property type="match status" value="1"/>
</dbReference>
<dbReference type="PRINTS" id="PR00060">
    <property type="entry name" value="RIBOSOMALL16"/>
</dbReference>
<evidence type="ECO:0000256" key="3">
    <source>
        <dbReference type="ARBA" id="ARBA00022730"/>
    </source>
</evidence>
<dbReference type="SUPFAM" id="SSF54686">
    <property type="entry name" value="Ribosomal protein L16p/L10e"/>
    <property type="match status" value="1"/>
</dbReference>
<protein>
    <recommendedName>
        <fullName evidence="6 7">Large ribosomal subunit protein uL16</fullName>
    </recommendedName>
</protein>
<evidence type="ECO:0000256" key="2">
    <source>
        <dbReference type="ARBA" id="ARBA00022555"/>
    </source>
</evidence>
<feature type="region of interest" description="Disordered" evidence="10">
    <location>
        <begin position="1"/>
        <end position="20"/>
    </location>
</feature>
<dbReference type="Proteomes" id="UP000199045">
    <property type="component" value="Unassembled WGS sequence"/>
</dbReference>
<dbReference type="CDD" id="cd01433">
    <property type="entry name" value="Ribosomal_L16_L10e"/>
    <property type="match status" value="1"/>
</dbReference>
<keyword evidence="7 9" id="KW-0694">RNA-binding</keyword>
<dbReference type="GO" id="GO:0003735">
    <property type="term" value="F:structural constituent of ribosome"/>
    <property type="evidence" value="ECO:0007669"/>
    <property type="project" value="InterPro"/>
</dbReference>
<dbReference type="GO" id="GO:0006412">
    <property type="term" value="P:translation"/>
    <property type="evidence" value="ECO:0007669"/>
    <property type="project" value="UniProtKB-UniRule"/>
</dbReference>
<dbReference type="HAMAP" id="MF_01342">
    <property type="entry name" value="Ribosomal_uL16"/>
    <property type="match status" value="1"/>
</dbReference>
<dbReference type="InterPro" id="IPR020798">
    <property type="entry name" value="Ribosomal_uL16_CS"/>
</dbReference>
<dbReference type="Pfam" id="PF00252">
    <property type="entry name" value="Ribosomal_L16"/>
    <property type="match status" value="1"/>
</dbReference>
<comment type="function">
    <text evidence="7 9">Binds 23S rRNA and is also seen to make contacts with the A and possibly P site tRNAs.</text>
</comment>
<organism evidence="11 12">
    <name type="scientific">Chitinophaga filiformis</name>
    <name type="common">Myxococcus filiformis</name>
    <name type="synonym">Flexibacter filiformis</name>
    <dbReference type="NCBI Taxonomy" id="104663"/>
    <lineage>
        <taxon>Bacteria</taxon>
        <taxon>Pseudomonadati</taxon>
        <taxon>Bacteroidota</taxon>
        <taxon>Chitinophagia</taxon>
        <taxon>Chitinophagales</taxon>
        <taxon>Chitinophagaceae</taxon>
        <taxon>Chitinophaga</taxon>
    </lineage>
</organism>
<reference evidence="12" key="1">
    <citation type="submission" date="2016-10" db="EMBL/GenBank/DDBJ databases">
        <authorList>
            <person name="Varghese N."/>
            <person name="Submissions S."/>
        </authorList>
    </citation>
    <scope>NUCLEOTIDE SEQUENCE [LARGE SCALE GENOMIC DNA]</scope>
    <source>
        <strain evidence="12">DSM 527</strain>
    </source>
</reference>
<evidence type="ECO:0000256" key="5">
    <source>
        <dbReference type="ARBA" id="ARBA00023274"/>
    </source>
</evidence>
<dbReference type="PANTHER" id="PTHR12220">
    <property type="entry name" value="50S/60S RIBOSOMAL PROTEIN L16"/>
    <property type="match status" value="1"/>
</dbReference>
<dbReference type="InterPro" id="IPR000114">
    <property type="entry name" value="Ribosomal_uL16_bact-type"/>
</dbReference>
<accession>A0A1G7WWK5</accession>
<dbReference type="GO" id="GO:0022625">
    <property type="term" value="C:cytosolic large ribosomal subunit"/>
    <property type="evidence" value="ECO:0007669"/>
    <property type="project" value="TreeGrafter"/>
</dbReference>
<proteinExistence type="inferred from homology"/>
<dbReference type="GO" id="GO:0019843">
    <property type="term" value="F:rRNA binding"/>
    <property type="evidence" value="ECO:0007669"/>
    <property type="project" value="UniProtKB-UniRule"/>
</dbReference>
<keyword evidence="3 7" id="KW-0699">rRNA-binding</keyword>
<dbReference type="InterPro" id="IPR036920">
    <property type="entry name" value="Ribosomal_uL16_sf"/>
</dbReference>
<keyword evidence="2 7" id="KW-0820">tRNA-binding</keyword>
<evidence type="ECO:0000256" key="4">
    <source>
        <dbReference type="ARBA" id="ARBA00022980"/>
    </source>
</evidence>
<evidence type="ECO:0000256" key="7">
    <source>
        <dbReference type="HAMAP-Rule" id="MF_01342"/>
    </source>
</evidence>
<comment type="subunit">
    <text evidence="7 9">Part of the 50S ribosomal subunit.</text>
</comment>
<evidence type="ECO:0000313" key="11">
    <source>
        <dbReference type="EMBL" id="SDG76322.1"/>
    </source>
</evidence>
<dbReference type="GO" id="GO:0000049">
    <property type="term" value="F:tRNA binding"/>
    <property type="evidence" value="ECO:0007669"/>
    <property type="project" value="UniProtKB-KW"/>
</dbReference>
<dbReference type="EMBL" id="FNBN01000006">
    <property type="protein sequence ID" value="SDG76322.1"/>
    <property type="molecule type" value="Genomic_DNA"/>
</dbReference>
<feature type="compositionally biased region" description="Basic residues" evidence="10">
    <location>
        <begin position="1"/>
        <end position="16"/>
    </location>
</feature>
<keyword evidence="5 7" id="KW-0687">Ribonucleoprotein</keyword>
<dbReference type="InterPro" id="IPR047873">
    <property type="entry name" value="Ribosomal_uL16"/>
</dbReference>
<keyword evidence="4 7" id="KW-0689">Ribosomal protein</keyword>
<dbReference type="OrthoDB" id="9802589at2"/>
<dbReference type="PANTHER" id="PTHR12220:SF13">
    <property type="entry name" value="LARGE RIBOSOMAL SUBUNIT PROTEIN UL16M"/>
    <property type="match status" value="1"/>
</dbReference>
<dbReference type="FunFam" id="3.90.1170.10:FF:000001">
    <property type="entry name" value="50S ribosomal protein L16"/>
    <property type="match status" value="1"/>
</dbReference>
<evidence type="ECO:0000256" key="8">
    <source>
        <dbReference type="RuleBase" id="RU004413"/>
    </source>
</evidence>
<evidence type="ECO:0000256" key="9">
    <source>
        <dbReference type="RuleBase" id="RU004414"/>
    </source>
</evidence>
<evidence type="ECO:0000313" key="12">
    <source>
        <dbReference type="Proteomes" id="UP000199045"/>
    </source>
</evidence>
<dbReference type="RefSeq" id="WP_089835255.1">
    <property type="nucleotide sequence ID" value="NZ_FNBN01000006.1"/>
</dbReference>
<evidence type="ECO:0000256" key="1">
    <source>
        <dbReference type="ARBA" id="ARBA00008931"/>
    </source>
</evidence>
<dbReference type="PROSITE" id="PS00701">
    <property type="entry name" value="RIBOSOMAL_L16_2"/>
    <property type="match status" value="1"/>
</dbReference>
<sequence length="139" mass="15616">MLQPKRTKHRKMHKGRIKGDAKRGATISFGSFGLKALEPKWITDRQIEAARVALTRHMKREGNVWIRIFPDKSITAKPLEVRMGKGKGAPDHWAAVVKPGRILFEADGVPLQVAKEAMELAAQKLPIKVKFVVRPDYVA</sequence>
<evidence type="ECO:0000256" key="10">
    <source>
        <dbReference type="SAM" id="MobiDB-lite"/>
    </source>
</evidence>
<name>A0A1G7WWK5_CHIFI</name>
<dbReference type="STRING" id="104663.SAMN04488121_106190"/>
<comment type="similarity">
    <text evidence="1 7 8">Belongs to the universal ribosomal protein uL16 family.</text>
</comment>
<dbReference type="NCBIfam" id="TIGR01164">
    <property type="entry name" value="rplP_bact"/>
    <property type="match status" value="1"/>
</dbReference>
<gene>
    <name evidence="7" type="primary">rplP</name>
    <name evidence="11" type="ORF">SAMN04488121_106190</name>
</gene>
<dbReference type="InterPro" id="IPR016180">
    <property type="entry name" value="Ribosomal_uL16_dom"/>
</dbReference>
<evidence type="ECO:0000256" key="6">
    <source>
        <dbReference type="ARBA" id="ARBA00035198"/>
    </source>
</evidence>
<dbReference type="AlphaFoldDB" id="A0A1G7WWK5"/>